<protein>
    <recommendedName>
        <fullName evidence="4">BHLH domain-containing protein</fullName>
    </recommendedName>
</protein>
<feature type="compositionally biased region" description="Polar residues" evidence="1">
    <location>
        <begin position="1"/>
        <end position="15"/>
    </location>
</feature>
<accession>A0ABR4A6E9</accession>
<keyword evidence="3" id="KW-1185">Reference proteome</keyword>
<evidence type="ECO:0000256" key="1">
    <source>
        <dbReference type="SAM" id="MobiDB-lite"/>
    </source>
</evidence>
<evidence type="ECO:0000313" key="2">
    <source>
        <dbReference type="EMBL" id="KAL2041035.1"/>
    </source>
</evidence>
<reference evidence="2 3" key="1">
    <citation type="submission" date="2024-09" db="EMBL/GenBank/DDBJ databases">
        <title>Rethinking Asexuality: The Enigmatic Case of Functional Sexual Genes in Lepraria (Stereocaulaceae).</title>
        <authorList>
            <person name="Doellman M."/>
            <person name="Sun Y."/>
            <person name="Barcenas-Pena A."/>
            <person name="Lumbsch H.T."/>
            <person name="Grewe F."/>
        </authorList>
    </citation>
    <scope>NUCLEOTIDE SEQUENCE [LARGE SCALE GENOMIC DNA]</scope>
    <source>
        <strain evidence="2 3">Mercado 3170</strain>
    </source>
</reference>
<feature type="region of interest" description="Disordered" evidence="1">
    <location>
        <begin position="1"/>
        <end position="58"/>
    </location>
</feature>
<sequence>MDGSKPTNFLESPSSRGLLPQGYASQPELATRLQNFQPSPNSNYPTPTSHGGSFPWDRDLDTKRRYSCSQSRSPSRQSWSFFSAPKADSWSRRGFEYQHSPSTCHDSVGGYLPASTCPREPNEKKLCHDCGNLLSPVSQSHARRLNLEVRSPSQGFEAKSSAARDIQLPWPHEHQTQPGFGFPLNETKLSRKRRQTVSQLGLHPLDDASLSPLYFQTTESTRAPWAGGDKDQKISTPAMVAHKDAEKNRRLEQDVKKKVIERLLPESSLDKKNNRWGNTKAGILEGAILVLDGLSMEAKIEAVKKTLTKKDRGSSTHECVESRARRRCQGECGLVQLPSMHTPPPSNHSSPGRKREAPRLTADVEPRSTNTLDHLWVAPLAPVQYQ</sequence>
<organism evidence="2 3">
    <name type="scientific">Stereocaulon virgatum</name>
    <dbReference type="NCBI Taxonomy" id="373712"/>
    <lineage>
        <taxon>Eukaryota</taxon>
        <taxon>Fungi</taxon>
        <taxon>Dikarya</taxon>
        <taxon>Ascomycota</taxon>
        <taxon>Pezizomycotina</taxon>
        <taxon>Lecanoromycetes</taxon>
        <taxon>OSLEUM clade</taxon>
        <taxon>Lecanoromycetidae</taxon>
        <taxon>Lecanorales</taxon>
        <taxon>Lecanorineae</taxon>
        <taxon>Stereocaulaceae</taxon>
        <taxon>Stereocaulon</taxon>
    </lineage>
</organism>
<evidence type="ECO:0008006" key="4">
    <source>
        <dbReference type="Google" id="ProtNLM"/>
    </source>
</evidence>
<feature type="region of interest" description="Disordered" evidence="1">
    <location>
        <begin position="335"/>
        <end position="367"/>
    </location>
</feature>
<feature type="compositionally biased region" description="Basic and acidic residues" evidence="1">
    <location>
        <begin position="353"/>
        <end position="366"/>
    </location>
</feature>
<comment type="caution">
    <text evidence="2">The sequence shown here is derived from an EMBL/GenBank/DDBJ whole genome shotgun (WGS) entry which is preliminary data.</text>
</comment>
<dbReference type="EMBL" id="JBEFKJ010000018">
    <property type="protein sequence ID" value="KAL2041035.1"/>
    <property type="molecule type" value="Genomic_DNA"/>
</dbReference>
<proteinExistence type="predicted"/>
<evidence type="ECO:0000313" key="3">
    <source>
        <dbReference type="Proteomes" id="UP001590950"/>
    </source>
</evidence>
<gene>
    <name evidence="2" type="ORF">N7G274_005979</name>
</gene>
<feature type="compositionally biased region" description="Low complexity" evidence="1">
    <location>
        <begin position="38"/>
        <end position="49"/>
    </location>
</feature>
<dbReference type="Proteomes" id="UP001590950">
    <property type="component" value="Unassembled WGS sequence"/>
</dbReference>
<name>A0ABR4A6E9_9LECA</name>